<dbReference type="AlphaFoldDB" id="A0AAE1UZD4"/>
<sequence>MPYRMGKQPNYDLTTMLKLFVRWLSEDFSFPMAMRRQQPSRVLKRALCHVQLLSIMMKNKIRRTFLTNPLYQDENMDGTFFANPLYEQTRVEEGADMESPKDNTFGVLSRGERTTYIVHLEKSFMREVFASHH</sequence>
<evidence type="ECO:0000313" key="2">
    <source>
        <dbReference type="Proteomes" id="UP001291623"/>
    </source>
</evidence>
<comment type="caution">
    <text evidence="1">The sequence shown here is derived from an EMBL/GenBank/DDBJ whole genome shotgun (WGS) entry which is preliminary data.</text>
</comment>
<reference evidence="1" key="1">
    <citation type="submission" date="2023-12" db="EMBL/GenBank/DDBJ databases">
        <title>Genome assembly of Anisodus tanguticus.</title>
        <authorList>
            <person name="Wang Y.-J."/>
        </authorList>
    </citation>
    <scope>NUCLEOTIDE SEQUENCE</scope>
    <source>
        <strain evidence="1">KB-2021</strain>
        <tissue evidence="1">Leaf</tissue>
    </source>
</reference>
<evidence type="ECO:0000313" key="1">
    <source>
        <dbReference type="EMBL" id="KAK4349192.1"/>
    </source>
</evidence>
<gene>
    <name evidence="1" type="ORF">RND71_031947</name>
</gene>
<protein>
    <submittedName>
        <fullName evidence="1">Uncharacterized protein</fullName>
    </submittedName>
</protein>
<proteinExistence type="predicted"/>
<dbReference type="EMBL" id="JAVYJV010000017">
    <property type="protein sequence ID" value="KAK4349192.1"/>
    <property type="molecule type" value="Genomic_DNA"/>
</dbReference>
<dbReference type="Proteomes" id="UP001291623">
    <property type="component" value="Unassembled WGS sequence"/>
</dbReference>
<organism evidence="1 2">
    <name type="scientific">Anisodus tanguticus</name>
    <dbReference type="NCBI Taxonomy" id="243964"/>
    <lineage>
        <taxon>Eukaryota</taxon>
        <taxon>Viridiplantae</taxon>
        <taxon>Streptophyta</taxon>
        <taxon>Embryophyta</taxon>
        <taxon>Tracheophyta</taxon>
        <taxon>Spermatophyta</taxon>
        <taxon>Magnoliopsida</taxon>
        <taxon>eudicotyledons</taxon>
        <taxon>Gunneridae</taxon>
        <taxon>Pentapetalae</taxon>
        <taxon>asterids</taxon>
        <taxon>lamiids</taxon>
        <taxon>Solanales</taxon>
        <taxon>Solanaceae</taxon>
        <taxon>Solanoideae</taxon>
        <taxon>Hyoscyameae</taxon>
        <taxon>Anisodus</taxon>
    </lineage>
</organism>
<name>A0AAE1UZD4_9SOLA</name>
<accession>A0AAE1UZD4</accession>
<keyword evidence="2" id="KW-1185">Reference proteome</keyword>